<accession>A0ABQ5I0E0</accession>
<reference evidence="1" key="1">
    <citation type="journal article" date="2022" name="Int. J. Mol. Sci.">
        <title>Draft Genome of Tanacetum Coccineum: Genomic Comparison of Closely Related Tanacetum-Family Plants.</title>
        <authorList>
            <person name="Yamashiro T."/>
            <person name="Shiraishi A."/>
            <person name="Nakayama K."/>
            <person name="Satake H."/>
        </authorList>
    </citation>
    <scope>NUCLEOTIDE SEQUENCE</scope>
</reference>
<dbReference type="EMBL" id="BQNB010020162">
    <property type="protein sequence ID" value="GJT92997.1"/>
    <property type="molecule type" value="Genomic_DNA"/>
</dbReference>
<proteinExistence type="predicted"/>
<sequence length="325" mass="36221">MEYYSISTVSYTLAVLTLDEDLFPTGVTAALAARDANTNWLDKPPKTFRNWFEVGNAEPLQLLYGKPIKSPLDSYGNALTGGTSPTLGHLWVTAIAYANDLELALLCVRMFLDEYDKIERYVGGLLDMIHESVAASKPKTMQDATEIATELMDKRICTFAERTGEKKPCGDINPMTNAIIPRGSRSRPNATNATKLAILPVTGHFKREMSKAKEQTTTVGQPSWRWIMTPTKLCGKAMRDKPRLQRRDGFITPASGIERANIPNNGVQTQFGPGEIFRRLPSQYPSIISFSEEGQVLLGRATKTRSTFQLLRQKLCSAPWKRISE</sequence>
<evidence type="ECO:0000313" key="1">
    <source>
        <dbReference type="EMBL" id="GJT92997.1"/>
    </source>
</evidence>
<evidence type="ECO:0000313" key="2">
    <source>
        <dbReference type="Proteomes" id="UP001151760"/>
    </source>
</evidence>
<gene>
    <name evidence="1" type="ORF">Tco_1081842</name>
</gene>
<dbReference type="Proteomes" id="UP001151760">
    <property type="component" value="Unassembled WGS sequence"/>
</dbReference>
<protein>
    <submittedName>
        <fullName evidence="1">Uncharacterized protein</fullName>
    </submittedName>
</protein>
<organism evidence="1 2">
    <name type="scientific">Tanacetum coccineum</name>
    <dbReference type="NCBI Taxonomy" id="301880"/>
    <lineage>
        <taxon>Eukaryota</taxon>
        <taxon>Viridiplantae</taxon>
        <taxon>Streptophyta</taxon>
        <taxon>Embryophyta</taxon>
        <taxon>Tracheophyta</taxon>
        <taxon>Spermatophyta</taxon>
        <taxon>Magnoliopsida</taxon>
        <taxon>eudicotyledons</taxon>
        <taxon>Gunneridae</taxon>
        <taxon>Pentapetalae</taxon>
        <taxon>asterids</taxon>
        <taxon>campanulids</taxon>
        <taxon>Asterales</taxon>
        <taxon>Asteraceae</taxon>
        <taxon>Asteroideae</taxon>
        <taxon>Anthemideae</taxon>
        <taxon>Anthemidinae</taxon>
        <taxon>Tanacetum</taxon>
    </lineage>
</organism>
<keyword evidence="2" id="KW-1185">Reference proteome</keyword>
<name>A0ABQ5I0E0_9ASTR</name>
<comment type="caution">
    <text evidence="1">The sequence shown here is derived from an EMBL/GenBank/DDBJ whole genome shotgun (WGS) entry which is preliminary data.</text>
</comment>
<reference evidence="1" key="2">
    <citation type="submission" date="2022-01" db="EMBL/GenBank/DDBJ databases">
        <authorList>
            <person name="Yamashiro T."/>
            <person name="Shiraishi A."/>
            <person name="Satake H."/>
            <person name="Nakayama K."/>
        </authorList>
    </citation>
    <scope>NUCLEOTIDE SEQUENCE</scope>
</reference>